<feature type="transmembrane region" description="Helical" evidence="1">
    <location>
        <begin position="710"/>
        <end position="731"/>
    </location>
</feature>
<feature type="transmembrane region" description="Helical" evidence="1">
    <location>
        <begin position="922"/>
        <end position="949"/>
    </location>
</feature>
<reference evidence="2 5" key="2">
    <citation type="submission" date="2021-10" db="EMBL/GenBank/DDBJ databases">
        <title>Sequencing the mobilome of antimicrobial resistant bacterial isolates spanning a range of GC content: The potential of a sustainable low cost, low infrastructure approach for surveillance with Oxford Nanopore sequencing.</title>
        <authorList>
            <person name="Sands K."/>
        </authorList>
    </citation>
    <scope>NUCLEOTIDE SEQUENCE [LARGE SCALE GENOMIC DNA]</scope>
    <source>
        <strain evidence="2 5">MIN-202</strain>
    </source>
</reference>
<feature type="transmembrane region" description="Helical" evidence="1">
    <location>
        <begin position="504"/>
        <end position="524"/>
    </location>
</feature>
<dbReference type="RefSeq" id="WP_004025779.1">
    <property type="nucleotide sequence ID" value="NZ_CP041200.1"/>
</dbReference>
<dbReference type="EMBL" id="CP041200">
    <property type="protein sequence ID" value="QDI65077.1"/>
    <property type="molecule type" value="Genomic_DNA"/>
</dbReference>
<feature type="transmembrane region" description="Helical" evidence="1">
    <location>
        <begin position="816"/>
        <end position="835"/>
    </location>
</feature>
<dbReference type="Proteomes" id="UP001201240">
    <property type="component" value="Unassembled WGS sequence"/>
</dbReference>
<dbReference type="GeneID" id="93849016"/>
<feature type="transmembrane region" description="Helical" evidence="1">
    <location>
        <begin position="869"/>
        <end position="888"/>
    </location>
</feature>
<gene>
    <name evidence="3" type="ORF">FJM05_02665</name>
    <name evidence="2" type="ORF">LH652_02565</name>
</gene>
<feature type="transmembrane region" description="Helical" evidence="1">
    <location>
        <begin position="529"/>
        <end position="546"/>
    </location>
</feature>
<keyword evidence="1" id="KW-0472">Membrane</keyword>
<dbReference type="AlphaFoldDB" id="A0AAP9ACP9"/>
<feature type="transmembrane region" description="Helical" evidence="1">
    <location>
        <begin position="600"/>
        <end position="621"/>
    </location>
</feature>
<proteinExistence type="predicted"/>
<dbReference type="SUPFAM" id="SSF82866">
    <property type="entry name" value="Multidrug efflux transporter AcrB transmembrane domain"/>
    <property type="match status" value="1"/>
</dbReference>
<feature type="transmembrane region" description="Helical" evidence="1">
    <location>
        <begin position="633"/>
        <end position="659"/>
    </location>
</feature>
<reference evidence="3 4" key="1">
    <citation type="submission" date="2019-07" db="EMBL/GenBank/DDBJ databases">
        <title>Comparative genomics of three clinical Ureaplasma species: analysis of their core genomes and virulence factors.</title>
        <authorList>
            <person name="Yang T."/>
            <person name="Zhang Y."/>
            <person name="Li X."/>
            <person name="Kong Y."/>
            <person name="Yu H."/>
            <person name="Ruan Z."/>
            <person name="Xie X."/>
            <person name="Zhang J."/>
        </authorList>
    </citation>
    <scope>NUCLEOTIDE SEQUENCE [LARGE SCALE GENOMIC DNA]</scope>
    <source>
        <strain evidence="3 4">132</strain>
    </source>
</reference>
<dbReference type="EMBL" id="JAJBIS010000001">
    <property type="protein sequence ID" value="MCF1349173.1"/>
    <property type="molecule type" value="Genomic_DNA"/>
</dbReference>
<evidence type="ECO:0000256" key="1">
    <source>
        <dbReference type="SAM" id="Phobius"/>
    </source>
</evidence>
<keyword evidence="1" id="KW-1133">Transmembrane helix</keyword>
<keyword evidence="1" id="KW-0812">Transmembrane</keyword>
<evidence type="ECO:0000313" key="5">
    <source>
        <dbReference type="Proteomes" id="UP001201240"/>
    </source>
</evidence>
<protein>
    <submittedName>
        <fullName evidence="3">Uncharacterized protein</fullName>
    </submittedName>
</protein>
<feature type="transmembrane region" description="Helical" evidence="1">
    <location>
        <begin position="955"/>
        <end position="975"/>
    </location>
</feature>
<evidence type="ECO:0000313" key="2">
    <source>
        <dbReference type="EMBL" id="MCF1349173.1"/>
    </source>
</evidence>
<sequence length="1007" mass="115837">MSFKTKTKFKQKWKSVLAFLGIGALTVGTIVGTGVGAANYAYKNKKTGDFGDKISARTQVLLNDYQTEEEQIDLLKTTANLNQKHLQALGVNNVSAKYGIYQRINKNTKKWEKFGEIVYEFYPTNSKLDIVNFLTKTKPYEQISSKIQLISLFTTANRLELQNISSLLSPKPELSQNKEFDDTNWLTLNSDAKKIEIKTTNEGQQVEVSLPKTSADDQKFDLNFFAKEFDANFNYSASSGKTRAQTVAAFEKTKQNRKAPVNSWLLWVNRDGLIARFNMLLTLAHAQKQKYVDAKSWDYVDATYKNLNVNGEEKAFIDWLATQDFDKYFIHNSSIIKPINVQVDQLLNIIRAFYQSSSHKVKTKDANNKDVAQTFKDNEMFYSWNINKLSLINGFVYAIDYNNFFNYFEAPKKDDKLTLAQQSIVKYTSNKLVLNQKNTSRAFINTVYNLKQYYLPTYFAQAIYSENDIKKDYAKTFYSLLNNFSTKLPNLKQGAIKMLDPIDAILIGIAVLILIVAIIISVLYKVPGLIHSLLMAFNFVISLLLIKASNLGFSTETYGALIISVCWPLLNLVNFNNHIKRLVEQKYSYKNALRISLNKTIINQGMFYLLMIFISLVFMYFGKNNISIFGFNLILITFSCLLISYILFIAMMYLLWLIAHHVPKIHLWRQYLAATNAINQNRFNEEFDWNDQQKYQQFIFKAMNQKVYKLSFLIFVFVIGLAGLFVLGFVVPNMSFSFGSVYELTMKNDLKNFNEHEFSSFLDYEINNGIVSMYFDAKNPSALNEIASISLNNRFSDAIVYTSSLYNLINNITNSIAAYFIIFAIIVIWSSIWLKPQSTIPLIINLICTTLVSFGIAGLFRLFNNQASIIAINTSFVLIVSFSLHICLNLKQTLNLAKVLTKKQLQLQIQDSLIKYFNTYNIIYIVMLFTLLWLMIFAPLALISFNAIILFSLMFTHYLAIIIINYLWMLTMILYERLLAKTLAKSDNANNVYDKFDEQEIVNINKF</sequence>
<accession>A0AAP9ACP9</accession>
<name>A0AAP9ACP9_UREUR</name>
<dbReference type="Proteomes" id="UP000318231">
    <property type="component" value="Chromosome"/>
</dbReference>
<feature type="transmembrane region" description="Helical" evidence="1">
    <location>
        <begin position="558"/>
        <end position="579"/>
    </location>
</feature>
<evidence type="ECO:0000313" key="4">
    <source>
        <dbReference type="Proteomes" id="UP000318231"/>
    </source>
</evidence>
<feature type="transmembrane region" description="Helical" evidence="1">
    <location>
        <begin position="842"/>
        <end position="863"/>
    </location>
</feature>
<organism evidence="3 4">
    <name type="scientific">Ureaplasma urealyticum</name>
    <name type="common">Ureaplasma urealyticum biotype 2</name>
    <dbReference type="NCBI Taxonomy" id="2130"/>
    <lineage>
        <taxon>Bacteria</taxon>
        <taxon>Bacillati</taxon>
        <taxon>Mycoplasmatota</taxon>
        <taxon>Mycoplasmoidales</taxon>
        <taxon>Mycoplasmoidaceae</taxon>
        <taxon>Ureaplasma</taxon>
    </lineage>
</organism>
<evidence type="ECO:0000313" key="3">
    <source>
        <dbReference type="EMBL" id="QDI65077.1"/>
    </source>
</evidence>